<dbReference type="EMBL" id="HG792016">
    <property type="protein sequence ID" value="CDM32094.1"/>
    <property type="molecule type" value="Genomic_DNA"/>
</dbReference>
<gene>
    <name evidence="1" type="ORF">PROQFM164_S02g002245</name>
</gene>
<protein>
    <submittedName>
        <fullName evidence="1">Genomic scaffold, ProqFM164S02</fullName>
    </submittedName>
</protein>
<accession>W6QD26</accession>
<dbReference type="Proteomes" id="UP000030686">
    <property type="component" value="Unassembled WGS sequence"/>
</dbReference>
<name>W6QD26_PENRF</name>
<reference evidence="1" key="1">
    <citation type="journal article" date="2014" name="Nat. Commun.">
        <title>Multiple recent horizontal transfers of a large genomic region in cheese making fungi.</title>
        <authorList>
            <person name="Cheeseman K."/>
            <person name="Ropars J."/>
            <person name="Renault P."/>
            <person name="Dupont J."/>
            <person name="Gouzy J."/>
            <person name="Branca A."/>
            <person name="Abraham A.L."/>
            <person name="Ceppi M."/>
            <person name="Conseiller E."/>
            <person name="Debuchy R."/>
            <person name="Malagnac F."/>
            <person name="Goarin A."/>
            <person name="Silar P."/>
            <person name="Lacoste S."/>
            <person name="Sallet E."/>
            <person name="Bensimon A."/>
            <person name="Giraud T."/>
            <person name="Brygoo Y."/>
        </authorList>
    </citation>
    <scope>NUCLEOTIDE SEQUENCE [LARGE SCALE GENOMIC DNA]</scope>
    <source>
        <strain evidence="1">FM164</strain>
    </source>
</reference>
<sequence>MVAFPNFVSQVIGRSTRLNQPLNGIYTHALLANLDSVLPQTKGPGGPTPVRIPLFFENSPWLERTLSQVLAVNGRYSLGPRDCTNGHIPLS</sequence>
<proteinExistence type="predicted"/>
<keyword evidence="2" id="KW-1185">Reference proteome</keyword>
<evidence type="ECO:0000313" key="2">
    <source>
        <dbReference type="Proteomes" id="UP000030686"/>
    </source>
</evidence>
<evidence type="ECO:0000313" key="1">
    <source>
        <dbReference type="EMBL" id="CDM32094.1"/>
    </source>
</evidence>
<dbReference type="AlphaFoldDB" id="W6QD26"/>
<organism evidence="1 2">
    <name type="scientific">Penicillium roqueforti (strain FM164)</name>
    <dbReference type="NCBI Taxonomy" id="1365484"/>
    <lineage>
        <taxon>Eukaryota</taxon>
        <taxon>Fungi</taxon>
        <taxon>Dikarya</taxon>
        <taxon>Ascomycota</taxon>
        <taxon>Pezizomycotina</taxon>
        <taxon>Eurotiomycetes</taxon>
        <taxon>Eurotiomycetidae</taxon>
        <taxon>Eurotiales</taxon>
        <taxon>Aspergillaceae</taxon>
        <taxon>Penicillium</taxon>
    </lineage>
</organism>